<dbReference type="Proteomes" id="UP000659904">
    <property type="component" value="Unassembled WGS sequence"/>
</dbReference>
<name>A0A8J3P4B3_9ACTN</name>
<sequence length="453" mass="47499">MIDAHHVPPELQNLLMILVGNKWPTGDETALRAEAAVWREAAQTVRSCSEQVVLVKRLVDGGSEGGTRRAFDDYVTGLVGAGPQDESAILPVLAACCDSAADSLEELANEIETLRVTIIGCLVVLWVQLMIDVAMWLFGGAAKAAADIAVTRTLLLQVLRRAISIAVTRVAESILAQVGFTLLAQLIQLAEGHRRSLDGTQLRTAAINGAVGGAVGVGAGFLGGVLRSGAGKLANTGFGKILTSGASQLPGNRRILPAAGRTTANLAWGAGYGALAGMAEGAAQDAVFGLSGDWISGAANGAFNGAWGVRHSAMNPGNKLSISPADHLEASLDRYLDRPARPLPPAALDSAEREGDASWSSTPDDAEGHEVWRDEPSSNDSHTLIRPPDGVPLPPAEPNPWLDPNTDPPHQPPQSGHLSPDLEGSPWTDESITIPARNPPTTPPRWIDPWAQT</sequence>
<feature type="region of interest" description="Disordered" evidence="1">
    <location>
        <begin position="338"/>
        <end position="453"/>
    </location>
</feature>
<evidence type="ECO:0000259" key="2">
    <source>
        <dbReference type="Pfam" id="PF25547"/>
    </source>
</evidence>
<keyword evidence="4" id="KW-1185">Reference proteome</keyword>
<organism evidence="3 4">
    <name type="scientific">Catellatospora citrea</name>
    <dbReference type="NCBI Taxonomy" id="53366"/>
    <lineage>
        <taxon>Bacteria</taxon>
        <taxon>Bacillati</taxon>
        <taxon>Actinomycetota</taxon>
        <taxon>Actinomycetes</taxon>
        <taxon>Micromonosporales</taxon>
        <taxon>Micromonosporaceae</taxon>
        <taxon>Catellatospora</taxon>
    </lineage>
</organism>
<evidence type="ECO:0000313" key="4">
    <source>
        <dbReference type="Proteomes" id="UP000659904"/>
    </source>
</evidence>
<feature type="compositionally biased region" description="Pro residues" evidence="1">
    <location>
        <begin position="389"/>
        <end position="398"/>
    </location>
</feature>
<reference evidence="3 4" key="1">
    <citation type="submission" date="2021-01" db="EMBL/GenBank/DDBJ databases">
        <title>Whole genome shotgun sequence of Catellatospora citrea NBRC 14495.</title>
        <authorList>
            <person name="Komaki H."/>
            <person name="Tamura T."/>
        </authorList>
    </citation>
    <scope>NUCLEOTIDE SEQUENCE [LARGE SCALE GENOMIC DNA]</scope>
    <source>
        <strain evidence="3 4">NBRC 14495</strain>
    </source>
</reference>
<dbReference type="Pfam" id="PF25547">
    <property type="entry name" value="WXG100_2"/>
    <property type="match status" value="1"/>
</dbReference>
<evidence type="ECO:0000313" key="3">
    <source>
        <dbReference type="EMBL" id="GIG03199.1"/>
    </source>
</evidence>
<protein>
    <recommendedName>
        <fullName evidence="2">Outer membrane channel protein CpnT-like N-terminal domain-containing protein</fullName>
    </recommendedName>
</protein>
<dbReference type="InterPro" id="IPR057746">
    <property type="entry name" value="CpnT-like_N"/>
</dbReference>
<comment type="caution">
    <text evidence="3">The sequence shown here is derived from an EMBL/GenBank/DDBJ whole genome shotgun (WGS) entry which is preliminary data.</text>
</comment>
<accession>A0A8J3P4B3</accession>
<evidence type="ECO:0000256" key="1">
    <source>
        <dbReference type="SAM" id="MobiDB-lite"/>
    </source>
</evidence>
<dbReference type="AlphaFoldDB" id="A0A8J3P4B3"/>
<dbReference type="RefSeq" id="WP_147432954.1">
    <property type="nucleotide sequence ID" value="NZ_BONH01000078.1"/>
</dbReference>
<feature type="compositionally biased region" description="Basic and acidic residues" evidence="1">
    <location>
        <begin position="366"/>
        <end position="376"/>
    </location>
</feature>
<dbReference type="EMBL" id="BONH01000078">
    <property type="protein sequence ID" value="GIG03199.1"/>
    <property type="molecule type" value="Genomic_DNA"/>
</dbReference>
<feature type="domain" description="Outer membrane channel protein CpnT-like N-terminal" evidence="2">
    <location>
        <begin position="20"/>
        <end position="154"/>
    </location>
</feature>
<gene>
    <name evidence="3" type="ORF">Cci01nite_82920</name>
</gene>
<proteinExistence type="predicted"/>